<evidence type="ECO:0000256" key="4">
    <source>
        <dbReference type="ARBA" id="ARBA00022989"/>
    </source>
</evidence>
<reference evidence="13" key="1">
    <citation type="journal article" date="2006" name="PLoS Biol.">
        <title>Macronuclear genome sequence of the ciliate Tetrahymena thermophila, a model eukaryote.</title>
        <authorList>
            <person name="Eisen J.A."/>
            <person name="Coyne R.S."/>
            <person name="Wu M."/>
            <person name="Wu D."/>
            <person name="Thiagarajan M."/>
            <person name="Wortman J.R."/>
            <person name="Badger J.H."/>
            <person name="Ren Q."/>
            <person name="Amedeo P."/>
            <person name="Jones K.M."/>
            <person name="Tallon L.J."/>
            <person name="Delcher A.L."/>
            <person name="Salzberg S.L."/>
            <person name="Silva J.C."/>
            <person name="Haas B.J."/>
            <person name="Majoros W.H."/>
            <person name="Farzad M."/>
            <person name="Carlton J.M."/>
            <person name="Smith R.K. Jr."/>
            <person name="Garg J."/>
            <person name="Pearlman R.E."/>
            <person name="Karrer K.M."/>
            <person name="Sun L."/>
            <person name="Manning G."/>
            <person name="Elde N.C."/>
            <person name="Turkewitz A.P."/>
            <person name="Asai D.J."/>
            <person name="Wilkes D.E."/>
            <person name="Wang Y."/>
            <person name="Cai H."/>
            <person name="Collins K."/>
            <person name="Stewart B.A."/>
            <person name="Lee S.R."/>
            <person name="Wilamowska K."/>
            <person name="Weinberg Z."/>
            <person name="Ruzzo W.L."/>
            <person name="Wloga D."/>
            <person name="Gaertig J."/>
            <person name="Frankel J."/>
            <person name="Tsao C.-C."/>
            <person name="Gorovsky M.A."/>
            <person name="Keeling P.J."/>
            <person name="Waller R.F."/>
            <person name="Patron N.J."/>
            <person name="Cherry J.M."/>
            <person name="Stover N.A."/>
            <person name="Krieger C.J."/>
            <person name="del Toro C."/>
            <person name="Ryder H.F."/>
            <person name="Williamson S.C."/>
            <person name="Barbeau R.A."/>
            <person name="Hamilton E.P."/>
            <person name="Orias E."/>
        </authorList>
    </citation>
    <scope>NUCLEOTIDE SEQUENCE [LARGE SCALE GENOMIC DNA]</scope>
    <source>
        <strain evidence="13">SB210</strain>
    </source>
</reference>
<keyword evidence="2 8" id="KW-0812">Transmembrane</keyword>
<evidence type="ECO:0000259" key="10">
    <source>
        <dbReference type="Pfam" id="PF02815"/>
    </source>
</evidence>
<feature type="coiled-coil region" evidence="6">
    <location>
        <begin position="1264"/>
        <end position="1321"/>
    </location>
</feature>
<dbReference type="GO" id="GO:0016020">
    <property type="term" value="C:membrane"/>
    <property type="evidence" value="ECO:0007669"/>
    <property type="project" value="UniProtKB-SubCell"/>
</dbReference>
<feature type="compositionally biased region" description="Acidic residues" evidence="7">
    <location>
        <begin position="585"/>
        <end position="594"/>
    </location>
</feature>
<comment type="subcellular location">
    <subcellularLocation>
        <location evidence="1">Membrane</location>
        <topology evidence="1">Multi-pass membrane protein</topology>
    </subcellularLocation>
</comment>
<gene>
    <name evidence="12" type="ORF">TTHERM_00051860</name>
</gene>
<evidence type="ECO:0000259" key="11">
    <source>
        <dbReference type="Pfam" id="PF08454"/>
    </source>
</evidence>
<dbReference type="Pfam" id="PF02815">
    <property type="entry name" value="MIR"/>
    <property type="match status" value="1"/>
</dbReference>
<feature type="region of interest" description="Disordered" evidence="7">
    <location>
        <begin position="500"/>
        <end position="524"/>
    </location>
</feature>
<feature type="transmembrane region" description="Helical" evidence="8">
    <location>
        <begin position="2971"/>
        <end position="2992"/>
    </location>
</feature>
<feature type="domain" description="MIR" evidence="10">
    <location>
        <begin position="586"/>
        <end position="681"/>
    </location>
</feature>
<keyword evidence="4 8" id="KW-1133">Transmembrane helix</keyword>
<keyword evidence="3" id="KW-0677">Repeat</keyword>
<organism evidence="12 13">
    <name type="scientific">Tetrahymena thermophila (strain SB210)</name>
    <dbReference type="NCBI Taxonomy" id="312017"/>
    <lineage>
        <taxon>Eukaryota</taxon>
        <taxon>Sar</taxon>
        <taxon>Alveolata</taxon>
        <taxon>Ciliophora</taxon>
        <taxon>Intramacronucleata</taxon>
        <taxon>Oligohymenophorea</taxon>
        <taxon>Hymenostomatida</taxon>
        <taxon>Tetrahymenina</taxon>
        <taxon>Tetrahymenidae</taxon>
        <taxon>Tetrahymena</taxon>
    </lineage>
</organism>
<evidence type="ECO:0000313" key="12">
    <source>
        <dbReference type="EMBL" id="EAR94674.2"/>
    </source>
</evidence>
<dbReference type="SUPFAM" id="SSF100909">
    <property type="entry name" value="IP3 receptor type 1 binding core, domain 2"/>
    <property type="match status" value="1"/>
</dbReference>
<proteinExistence type="predicted"/>
<evidence type="ECO:0000256" key="5">
    <source>
        <dbReference type="ARBA" id="ARBA00023136"/>
    </source>
</evidence>
<feature type="compositionally biased region" description="Low complexity" evidence="7">
    <location>
        <begin position="500"/>
        <end position="511"/>
    </location>
</feature>
<evidence type="ECO:0000256" key="6">
    <source>
        <dbReference type="SAM" id="Coils"/>
    </source>
</evidence>
<accession>Q23D03</accession>
<dbReference type="InterPro" id="IPR013662">
    <property type="entry name" value="RIH_assoc-dom"/>
</dbReference>
<keyword evidence="6" id="KW-0175">Coiled coil</keyword>
<dbReference type="Gene3D" id="2.80.10.50">
    <property type="match status" value="2"/>
</dbReference>
<dbReference type="InterPro" id="IPR015925">
    <property type="entry name" value="Ryanodine_IP3_receptor"/>
</dbReference>
<feature type="region of interest" description="Disordered" evidence="7">
    <location>
        <begin position="2625"/>
        <end position="2645"/>
    </location>
</feature>
<feature type="compositionally biased region" description="Polar residues" evidence="7">
    <location>
        <begin position="2161"/>
        <end position="2187"/>
    </location>
</feature>
<feature type="transmembrane region" description="Helical" evidence="8">
    <location>
        <begin position="3082"/>
        <end position="3107"/>
    </location>
</feature>
<evidence type="ECO:0000256" key="2">
    <source>
        <dbReference type="ARBA" id="ARBA00022692"/>
    </source>
</evidence>
<dbReference type="OrthoDB" id="293240at2759"/>
<feature type="transmembrane region" description="Helical" evidence="8">
    <location>
        <begin position="3119"/>
        <end position="3147"/>
    </location>
</feature>
<dbReference type="Pfam" id="PF08454">
    <property type="entry name" value="RIH_assoc"/>
    <property type="match status" value="1"/>
</dbReference>
<dbReference type="eggNOG" id="KOG2243">
    <property type="taxonomic scope" value="Eukaryota"/>
</dbReference>
<dbReference type="Gene3D" id="1.10.287.70">
    <property type="match status" value="1"/>
</dbReference>
<evidence type="ECO:0000256" key="7">
    <source>
        <dbReference type="SAM" id="MobiDB-lite"/>
    </source>
</evidence>
<evidence type="ECO:0000313" key="13">
    <source>
        <dbReference type="Proteomes" id="UP000009168"/>
    </source>
</evidence>
<evidence type="ECO:0000256" key="1">
    <source>
        <dbReference type="ARBA" id="ARBA00004141"/>
    </source>
</evidence>
<feature type="compositionally biased region" description="Polar residues" evidence="7">
    <location>
        <begin position="983"/>
        <end position="994"/>
    </location>
</feature>
<evidence type="ECO:0000256" key="3">
    <source>
        <dbReference type="ARBA" id="ARBA00022737"/>
    </source>
</evidence>
<feature type="compositionally biased region" description="Basic and acidic residues" evidence="7">
    <location>
        <begin position="557"/>
        <end position="566"/>
    </location>
</feature>
<keyword evidence="5 8" id="KW-0472">Membrane</keyword>
<feature type="compositionally biased region" description="Polar residues" evidence="7">
    <location>
        <begin position="2233"/>
        <end position="2245"/>
    </location>
</feature>
<feature type="domain" description="RyR/IP3R Homology associated" evidence="11">
    <location>
        <begin position="2507"/>
        <end position="2602"/>
    </location>
</feature>
<dbReference type="PANTHER" id="PTHR13715:SF99">
    <property type="entry name" value="INOSITOL 1,4,5-TRISPHOSPHATE RECEPTOR-LIKE PROTEIN A"/>
    <property type="match status" value="1"/>
</dbReference>
<dbReference type="GO" id="GO:0006816">
    <property type="term" value="P:calcium ion transport"/>
    <property type="evidence" value="ECO:0007669"/>
    <property type="project" value="InterPro"/>
</dbReference>
<feature type="compositionally biased region" description="Low complexity" evidence="7">
    <location>
        <begin position="2207"/>
        <end position="2218"/>
    </location>
</feature>
<evidence type="ECO:0000259" key="9">
    <source>
        <dbReference type="Pfam" id="PF00520"/>
    </source>
</evidence>
<evidence type="ECO:0000256" key="8">
    <source>
        <dbReference type="SAM" id="Phobius"/>
    </source>
</evidence>
<dbReference type="GeneID" id="7829170"/>
<dbReference type="SUPFAM" id="SSF82109">
    <property type="entry name" value="MIR domain"/>
    <property type="match status" value="1"/>
</dbReference>
<dbReference type="InterPro" id="IPR035910">
    <property type="entry name" value="RyR/IP3R_RIH_dom_sf"/>
</dbReference>
<keyword evidence="13" id="KW-1185">Reference proteome</keyword>
<dbReference type="InterPro" id="IPR005821">
    <property type="entry name" value="Ion_trans_dom"/>
</dbReference>
<dbReference type="InterPro" id="IPR036300">
    <property type="entry name" value="MIR_dom_sf"/>
</dbReference>
<dbReference type="Proteomes" id="UP000009168">
    <property type="component" value="Unassembled WGS sequence"/>
</dbReference>
<dbReference type="PANTHER" id="PTHR13715">
    <property type="entry name" value="RYANODINE RECEPTOR AND IP3 RECEPTOR"/>
    <property type="match status" value="1"/>
</dbReference>
<dbReference type="KEGG" id="tet:TTHERM_00051860"/>
<feature type="transmembrane region" description="Helical" evidence="8">
    <location>
        <begin position="3025"/>
        <end position="3046"/>
    </location>
</feature>
<dbReference type="RefSeq" id="XP_001014883.2">
    <property type="nucleotide sequence ID" value="XM_001014883.3"/>
</dbReference>
<feature type="region of interest" description="Disordered" evidence="7">
    <location>
        <begin position="2161"/>
        <end position="2245"/>
    </location>
</feature>
<feature type="compositionally biased region" description="Polar residues" evidence="7">
    <location>
        <begin position="570"/>
        <end position="584"/>
    </location>
</feature>
<dbReference type="InterPro" id="IPR016093">
    <property type="entry name" value="MIR_motif"/>
</dbReference>
<dbReference type="eggNOG" id="KOG3533">
    <property type="taxonomic scope" value="Eukaryota"/>
</dbReference>
<feature type="region of interest" description="Disordered" evidence="7">
    <location>
        <begin position="975"/>
        <end position="999"/>
    </location>
</feature>
<feature type="region of interest" description="Disordered" evidence="7">
    <location>
        <begin position="556"/>
        <end position="602"/>
    </location>
</feature>
<dbReference type="Pfam" id="PF00520">
    <property type="entry name" value="Ion_trans"/>
    <property type="match status" value="1"/>
</dbReference>
<feature type="transmembrane region" description="Helical" evidence="8">
    <location>
        <begin position="3269"/>
        <end position="3287"/>
    </location>
</feature>
<sequence>MDIQKTFKKVNTLDANNSQVGQANSSFQGQIQENSNMFRSQQPLKDKLAISGFIMPKQDEVIDQRTSFNDLGFDYKKEKQEIEENEEDMILKNEKYQNRTIQVQYGSLITISLAEYTDCYIYSDGFSSKTIKLKEFKSACGQRDLDFFNSVFMILPTMEYKYQYQLLHQFVFPESKKKHGNDKLQERKQKIQTFQQNIEGEFSANILSFNKLKGTPVSFSTSSFHLVHKASLKYLSVDDTNQDNYIFKFVDFPDQNCLFKFMPCLMFQNQRQTTSNAVFNKDNLYIVSSKPIHNRKPYIFTDYAGQKEINKINVLQDESSYGKIYANLETTCKWRINIFQQPELADKSYYMNVGDSIWLNLSEYHYQFSTSRTVNIYQRIKNIIYSNNDQQQSNNLQSHASEVNINKNKSMLNNSQAIPNQQNQQANQPQSTQNQQIPFSPVALNNLNINNTANDKQYQKSSSTVGKIQKQFTQGQEFLTPNYQKMNTLQVEDQNAAYSVSGSRVSRQQSGLSNSHEFEDEEDYDENLDNNIEILENEIFHNAEVALIHQNQDDMNNFDKKEEGQKFRSIPSQYKNEKAQANQLEENDSDDEEIKTDQKNQKSQNLNTQGLWKIESEYFAVGGFLEWKQNYRLRHFATGKYLSLQQKNGQVEMVLTSRPTPQTLFNFVAVQAISSNLNTFSKQKYISKDSFYCLKSKTIDGYIGINQLKLLEENKCQMKINQTQNQFNIFKMKKANFDDNWEINFLLCCVPILTESIKFINRIGKKSILERFSKNRSTYEYMFSRIKQVLKDIDAFICNTLTSNISVTEEYGKPSIERSNILREQHVIGILCLLLFKTYPREDLQKALNMENVTERIRQEQEKGFNRNNSNNTVHQYQASEYGTNKKPLSKMMEDLILKKYSISILIYKIFQNVCFDNKQNQEYLFKYMSEFQKQVGSQDIVCESLIKFFRLNRMIIQRFSLPIYHRKTQRKLSRMAPPQLSPSPSDVKQTGSHLSAGEEKTSHLNMIINKLVSYQGQKKNDILKFLTQFCKYMDKAIFNNQEVIFSNLIIKYKNSSQSPLFQLCLQGGDCLTIQLLDNFDEKQLQIADFLQLDEDEYEFDDQDGIADEEEKPDSKKKLSGQNIKVNAEKENPNNNFLMNQLNLFSNLCLNRNYNCCNYFMEIFPLKTLIEQVENELIKNEQVKAAFLKLIHYIYLDKEPRTIQIKPNYIRIIDQEADQLYIEKFQSERKRVASLTYKESTHNNHQNGNIEMQNLQIMSQASKVNKLNQNNQEAISLLQKVEGQELLTTLNEQDQNEINCLKKLKSDLLKFLLQKEELLKKVTHDTQDKIFNAMTYEAIKMLKMMLKFGIFNQELEAPVEDFKKKTMKTFIPTKLVEALKKKEEPKPKTEIEKLIGICVKILEYDQFYQETLQDLNIVRRTDEVKKPTDMINLKVFQGGMNLIGQGLTGIKDIFDLATGGGNKEGKKNEQKKKAVALDEISADIVTDPLFKKIQGLKKVLNKYTNKTYLSKEELKKDQEEDYETGIKIQICQIFQEMLNIQQDFYLDNTISFFKKNLVQIHNKINQPKSQQKINISSLLPEDPFEVGQPYENQEEFVNYTEKIPPKSFDAILERSFMETLLISFYFADNPNLSNEIMNLLKRVCNQKGELINNIAKIELLLTHESKKTYHTLSLQVSKLKNLIQNSQIWLQISQNKESEIKMTQCLECLQQIINQLTFSDIQNSEEQQQQMKIGQSIFKHVTGDDTILQLIERATILFHSQKEIFFNNQLEKNEKISQIIQMINFCYQILVLFCRNNSAHQELFFEKIFKILIQFQDFNFGQLPLIQEIIQGNVNICTQLRAEDLKFIAEFIVNHGKYTQFLSIFDIIIETVTEKDDKQSKIMQSMVIKILFDDRIAQKINPFVESYSDQDENTYQFFAELPDIKGYKEILIRLISKGLDKDSDISLISKMNKVISADNLLQELYQSQTESIQYERSQEKQHLMIPSYKKQKKILKILLYYLTKSQKDYIENQFRGSKVLLQLIQLITDRLKEERPYTIKFQIILIDRIIPLINIYSELFLREQNIQLTESQDFLALSKSSFQQFTVEYIRQADQFHKEYEPIFIKDVRYRNLFRLSNFYSVPIPKTLNFAREQGDGFIQNKDSEMGQFVARLENSRLDSYSSLNSKRQNSFNMNNTKRGGSLTSRSKQVDQDDMSFEGDKLKKKQSNFNTNNNNSSSAIKQKLNGDRGSPLLQLQNSPSQHQNGKNLDIEMINFNPIQKNNIAEEDMQGIDKINSNRLSNNKLLTVNLNKHLSSMKPADQVLFNLQIKDQWDNLKELLQINEEIQEKLEDEKSLLSNNILNVQNIFMADLKDHQKDILLNSEDLITKCLNYIEFWEKNHSDKNDIIFTIKSLSNILKLEDEDDEEQQKVQFERQIMLDKLNATKICLLLISSDQMTVDNDLLYYIIKFLILILDGGNQTVQRTVYEFFYSSLYSEFSEKFFYKIYNILNDQVMQETTGQKYIVGKKSDKIILRILRLLQLFCEGHNNNLQNLMRDQKTNKKSYNFILQIIKLLSTYKIHNENYETVIQCFDTLTEFIQGPCHGNQQCIISSKFLDYAVLILSGDKKILDAQELRQQKFLEKSEKQNNASQLMKKSGQVDSKGDRQSKNLTLKEKSVKKVDVENNVSGFLNTDRDELPQDDFPLHLGKLARLKNKCLITIVSLLECNINSKEFVTKIVRSIPLNILTNNLSRIYQLYQKYEKDYVQSIFNRADEDIDPKKPEEYSELIIENGFNLYILVNLFLENKKGLDEEDDEIKEFFDEFAKEEEEGGLKGLLKNNFLMDLTKVGQAFIGLGVGALKDMYKKATTLGDKRMIEEQQKQLIEIENKETKKNAIKFFKEQVGRIEIVRDQQLQFIYFPILPFCKMLPEEINEDFREHVPRTSVKTQLSALMDKSDFMIKIMKHEERLRLLFQNNKALGFLASHVRLWEKIAFFFASAINIIILFSYSQFFATDEQKADSNQLKTERLFDPRLFYIKSQTNTENYIISLGTVTIIFYSIVVAVFLMKKAPILIGDIWEQYYLLYTTKEKKDKKKKDKGVMPLKLVGALSSHFFDLINKIMLFVLNALKSVIIMLYDYEIVYYTFNMAVVIFGLTIHPFLFAGCLTDLLRTKVLKNVVAAVWIPKGEIFLLLILFIIFQYYFSLIAYIYFNDHFKDNRCETLWRCFITVFDWTFKQNGGVGTSMWEPNSLLNYAAAASPPTLTNLSSTSPNGTLEQYTGVYFSRFVYDTITNIVLLFILINILKGIIVDKFKSLKDDMSSREEDEQFYCFVCGIHREILDKAQEKKGYMYHIKYEHYMWNYIYYRAYLESKDNTEYNGDESYVINKIQESDLGWFPVNKTWSVQRKEDEELRQIHSQVIENIKDINDKLKDTQMKFDSKIEQVITLQPDDDEQYEYID</sequence>
<dbReference type="GO" id="GO:0005216">
    <property type="term" value="F:monoatomic ion channel activity"/>
    <property type="evidence" value="ECO:0007669"/>
    <property type="project" value="InterPro"/>
</dbReference>
<dbReference type="EMBL" id="GG662712">
    <property type="protein sequence ID" value="EAR94674.2"/>
    <property type="molecule type" value="Genomic_DNA"/>
</dbReference>
<feature type="transmembrane region" description="Helical" evidence="8">
    <location>
        <begin position="3167"/>
        <end position="3189"/>
    </location>
</feature>
<dbReference type="HOGENOM" id="CLU_000207_0_0_1"/>
<protein>
    <submittedName>
        <fullName evidence="12">MIR domain protein</fullName>
    </submittedName>
</protein>
<name>Q23D03_TETTS</name>
<feature type="domain" description="Ion transport" evidence="9">
    <location>
        <begin position="3104"/>
        <end position="3295"/>
    </location>
</feature>
<dbReference type="InParanoid" id="Q23D03"/>